<dbReference type="Gene3D" id="1.10.1090.10">
    <property type="entry name" value="Cytochrome b-c1 complex subunit 7"/>
    <property type="match status" value="1"/>
</dbReference>
<dbReference type="Proteomes" id="UP000386466">
    <property type="component" value="Unassembled WGS sequence"/>
</dbReference>
<reference evidence="13 14" key="1">
    <citation type="submission" date="2019-01" db="EMBL/GenBank/DDBJ databases">
        <authorList>
            <person name="Alioto T."/>
            <person name="Alioto T."/>
        </authorList>
    </citation>
    <scope>NUCLEOTIDE SEQUENCE [LARGE SCALE GENOMIC DNA]</scope>
</reference>
<evidence type="ECO:0000256" key="6">
    <source>
        <dbReference type="ARBA" id="ARBA00022792"/>
    </source>
</evidence>
<gene>
    <name evidence="13" type="ORF">LYPA_23C002546</name>
</gene>
<keyword evidence="14" id="KW-1185">Reference proteome</keyword>
<evidence type="ECO:0000256" key="5">
    <source>
        <dbReference type="ARBA" id="ARBA00022660"/>
    </source>
</evidence>
<organism evidence="13 14">
    <name type="scientific">Lynx pardinus</name>
    <name type="common">Iberian lynx</name>
    <name type="synonym">Felis pardina</name>
    <dbReference type="NCBI Taxonomy" id="191816"/>
    <lineage>
        <taxon>Eukaryota</taxon>
        <taxon>Metazoa</taxon>
        <taxon>Chordata</taxon>
        <taxon>Craniata</taxon>
        <taxon>Vertebrata</taxon>
        <taxon>Euteleostomi</taxon>
        <taxon>Mammalia</taxon>
        <taxon>Eutheria</taxon>
        <taxon>Laurasiatheria</taxon>
        <taxon>Carnivora</taxon>
        <taxon>Feliformia</taxon>
        <taxon>Felidae</taxon>
        <taxon>Felinae</taxon>
        <taxon>Lynx</taxon>
    </lineage>
</organism>
<dbReference type="InterPro" id="IPR003197">
    <property type="entry name" value="QCR7"/>
</dbReference>
<dbReference type="GO" id="GO:0006122">
    <property type="term" value="P:mitochondrial electron transport, ubiquinol to cytochrome c"/>
    <property type="evidence" value="ECO:0007669"/>
    <property type="project" value="InterPro"/>
</dbReference>
<evidence type="ECO:0000256" key="10">
    <source>
        <dbReference type="ARBA" id="ARBA00031021"/>
    </source>
</evidence>
<keyword evidence="4" id="KW-0813">Transport</keyword>
<sequence length="54" mass="6277">SSWWLEGIRKWCDRAAGFNKLGLMQGDTVSENDNVKEATRSLPENLYNDRMFLI</sequence>
<evidence type="ECO:0000256" key="9">
    <source>
        <dbReference type="ARBA" id="ARBA00023136"/>
    </source>
</evidence>
<dbReference type="Pfam" id="PF02271">
    <property type="entry name" value="UCR_14kD"/>
    <property type="match status" value="1"/>
</dbReference>
<keyword evidence="8" id="KW-0496">Mitochondrion</keyword>
<evidence type="ECO:0000256" key="1">
    <source>
        <dbReference type="ARBA" id="ARBA00004443"/>
    </source>
</evidence>
<evidence type="ECO:0000256" key="3">
    <source>
        <dbReference type="ARBA" id="ARBA00016323"/>
    </source>
</evidence>
<evidence type="ECO:0000256" key="2">
    <source>
        <dbReference type="ARBA" id="ARBA00008554"/>
    </source>
</evidence>
<evidence type="ECO:0000256" key="4">
    <source>
        <dbReference type="ARBA" id="ARBA00022448"/>
    </source>
</evidence>
<dbReference type="GO" id="GO:0045275">
    <property type="term" value="C:respiratory chain complex III"/>
    <property type="evidence" value="ECO:0007669"/>
    <property type="project" value="InterPro"/>
</dbReference>
<keyword evidence="6" id="KW-0999">Mitochondrion inner membrane</keyword>
<dbReference type="GO" id="GO:0005743">
    <property type="term" value="C:mitochondrial inner membrane"/>
    <property type="evidence" value="ECO:0007669"/>
    <property type="project" value="UniProtKB-SubCell"/>
</dbReference>
<evidence type="ECO:0000256" key="7">
    <source>
        <dbReference type="ARBA" id="ARBA00022982"/>
    </source>
</evidence>
<dbReference type="AlphaFoldDB" id="A0A485PE79"/>
<name>A0A485PE79_LYNPA</name>
<proteinExistence type="inferred from homology"/>
<dbReference type="PANTHER" id="PTHR12022">
    <property type="entry name" value="UBIQUINOL-CYTOCHROME C REDUCTASE COMPLEX 14 KD PROTEIN"/>
    <property type="match status" value="1"/>
</dbReference>
<evidence type="ECO:0000256" key="12">
    <source>
        <dbReference type="ARBA" id="ARBA00038521"/>
    </source>
</evidence>
<dbReference type="PANTHER" id="PTHR12022:SF0">
    <property type="entry name" value="CYTOCHROME B-C1 COMPLEX SUBUNIT 7"/>
    <property type="match status" value="1"/>
</dbReference>
<comment type="subcellular location">
    <subcellularLocation>
        <location evidence="1">Mitochondrion inner membrane</location>
        <topology evidence="1">Peripheral membrane protein</topology>
        <orientation evidence="1">Matrix side</orientation>
    </subcellularLocation>
</comment>
<keyword evidence="9" id="KW-0472">Membrane</keyword>
<keyword evidence="5" id="KW-0679">Respiratory chain</keyword>
<comment type="similarity">
    <text evidence="2">Belongs to the UQCRB/QCR7 family.</text>
</comment>
<dbReference type="SUPFAM" id="SSF81524">
    <property type="entry name" value="14 kDa protein of cytochrome bc1 complex (Ubiquinol-cytochrome c reductase)"/>
    <property type="match status" value="1"/>
</dbReference>
<keyword evidence="7" id="KW-0249">Electron transport</keyword>
<evidence type="ECO:0000313" key="13">
    <source>
        <dbReference type="EMBL" id="VFV42096.1"/>
    </source>
</evidence>
<evidence type="ECO:0000256" key="11">
    <source>
        <dbReference type="ARBA" id="ARBA00032927"/>
    </source>
</evidence>
<evidence type="ECO:0000313" key="14">
    <source>
        <dbReference type="Proteomes" id="UP000386466"/>
    </source>
</evidence>
<protein>
    <recommendedName>
        <fullName evidence="3">Cytochrome b-c1 complex subunit 7</fullName>
    </recommendedName>
    <alternativeName>
        <fullName evidence="10">Complex III subunit VII</fullName>
    </alternativeName>
    <alternativeName>
        <fullName evidence="11">Ubiquinol-cytochrome c reductase complex 14 kDa protein</fullName>
    </alternativeName>
</protein>
<feature type="non-terminal residue" evidence="13">
    <location>
        <position position="54"/>
    </location>
</feature>
<dbReference type="InterPro" id="IPR036544">
    <property type="entry name" value="QCR7_sf"/>
</dbReference>
<comment type="subunit">
    <text evidence="12">Component of the ubiquinol-cytochrome c oxidoreductase (cytochrome b-c1 complex, complex III, CIII), a multisubunit enzyme composed of 3 respiratory subunits cytochrome b, cytochrome c1 and Rieske protein, 2 core protein subunits, and additional low-molecular weight protein subunits. The complex exists as an obligatory dimer and forms supercomplexes (SCs) in the inner mitochondrial membrane with cytochrome c oxidase (complex IV, CIV).</text>
</comment>
<accession>A0A485PE79</accession>
<feature type="non-terminal residue" evidence="13">
    <location>
        <position position="1"/>
    </location>
</feature>
<evidence type="ECO:0000256" key="8">
    <source>
        <dbReference type="ARBA" id="ARBA00023128"/>
    </source>
</evidence>
<dbReference type="EMBL" id="CAAGRJ010031402">
    <property type="protein sequence ID" value="VFV42096.1"/>
    <property type="molecule type" value="Genomic_DNA"/>
</dbReference>